<dbReference type="PANTHER" id="PTHR11538">
    <property type="entry name" value="PHENYLALANYL-TRNA SYNTHETASE"/>
    <property type="match status" value="1"/>
</dbReference>
<protein>
    <recommendedName>
        <fullName evidence="1">25S rRNA (uridine-N(3))-methyltransferase BMT5-like domain-containing protein</fullName>
    </recommendedName>
</protein>
<feature type="domain" description="25S rRNA (uridine-N(3))-methyltransferase BMT5-like" evidence="1">
    <location>
        <begin position="7"/>
        <end position="164"/>
    </location>
</feature>
<gene>
    <name evidence="2" type="ORF">DBRI1063_LOCUS2012</name>
</gene>
<dbReference type="PANTHER" id="PTHR11538:SF26">
    <property type="entry name" value="FERREDOXIN-FOLD ANTICODON-BINDING DOMAIN-CONTAINING PROTEIN 1"/>
    <property type="match status" value="1"/>
</dbReference>
<dbReference type="GO" id="GO:0070475">
    <property type="term" value="P:rRNA base methylation"/>
    <property type="evidence" value="ECO:0007669"/>
    <property type="project" value="InterPro"/>
</dbReference>
<sequence length="367" mass="41346">MQKMGIHLTATVLESQEDHERVYKSSKSNANTITSSSPNHQVLYSLDATKLSIYFHETNDDITKEDDESMSKKMKMNKFDRIQFNFPHWLGKANNRYNRQLIDNFLKSATDFITPNTGEIHMALCDGQGGSSASTLEQWKRSWMVALYAADHGLLLTHVLPFEPTHDLSSHRGVDRPFHVGKNPKLYIFAKPNNDSDNKGEKDIVSTSSTMTTMTSSVQLQLCCRHELHIELPSHDQPVEISNDVAEAKIHSPLYTADEMANGDAILNILQDSVVPKGIRVEVPIRKFLSASTTGLESNIVVFLVVYCGEGRPLTRNEADQYRSTTETEVAKHVPLRQNRIGRMVSKPVPYSLLKGLIEERANDYLT</sequence>
<dbReference type="Pfam" id="PF10354">
    <property type="entry name" value="BMT5-like"/>
    <property type="match status" value="1"/>
</dbReference>
<reference evidence="2" key="1">
    <citation type="submission" date="2021-01" db="EMBL/GenBank/DDBJ databases">
        <authorList>
            <person name="Corre E."/>
            <person name="Pelletier E."/>
            <person name="Niang G."/>
            <person name="Scheremetjew M."/>
            <person name="Finn R."/>
            <person name="Kale V."/>
            <person name="Holt S."/>
            <person name="Cochrane G."/>
            <person name="Meng A."/>
            <person name="Brown T."/>
            <person name="Cohen L."/>
        </authorList>
    </citation>
    <scope>NUCLEOTIDE SEQUENCE</scope>
    <source>
        <strain evidence="2">Pop2</strain>
    </source>
</reference>
<dbReference type="GO" id="GO:0070042">
    <property type="term" value="F:rRNA (uridine-N3-)-methyltransferase activity"/>
    <property type="evidence" value="ECO:0007669"/>
    <property type="project" value="InterPro"/>
</dbReference>
<accession>A0A7S1YPT0</accession>
<dbReference type="GO" id="GO:0005737">
    <property type="term" value="C:cytoplasm"/>
    <property type="evidence" value="ECO:0007669"/>
    <property type="project" value="TreeGrafter"/>
</dbReference>
<dbReference type="InterPro" id="IPR019446">
    <property type="entry name" value="BMT5-like"/>
</dbReference>
<evidence type="ECO:0000259" key="1">
    <source>
        <dbReference type="Pfam" id="PF10354"/>
    </source>
</evidence>
<name>A0A7S1YPT0_9STRA</name>
<dbReference type="EMBL" id="HBGN01003015">
    <property type="protein sequence ID" value="CAD9315605.1"/>
    <property type="molecule type" value="Transcribed_RNA"/>
</dbReference>
<proteinExistence type="predicted"/>
<organism evidence="2">
    <name type="scientific">Ditylum brightwellii</name>
    <dbReference type="NCBI Taxonomy" id="49249"/>
    <lineage>
        <taxon>Eukaryota</taxon>
        <taxon>Sar</taxon>
        <taxon>Stramenopiles</taxon>
        <taxon>Ochrophyta</taxon>
        <taxon>Bacillariophyta</taxon>
        <taxon>Mediophyceae</taxon>
        <taxon>Lithodesmiophycidae</taxon>
        <taxon>Lithodesmiales</taxon>
        <taxon>Lithodesmiaceae</taxon>
        <taxon>Ditylum</taxon>
    </lineage>
</organism>
<evidence type="ECO:0000313" key="2">
    <source>
        <dbReference type="EMBL" id="CAD9315605.1"/>
    </source>
</evidence>
<dbReference type="AlphaFoldDB" id="A0A7S1YPT0"/>